<keyword evidence="2" id="KW-0472">Membrane</keyword>
<evidence type="ECO:0000313" key="4">
    <source>
        <dbReference type="EMBL" id="AHG19796.2"/>
    </source>
</evidence>
<dbReference type="Pfam" id="PF04355">
    <property type="entry name" value="BamE"/>
    <property type="match status" value="1"/>
</dbReference>
<dbReference type="GO" id="GO:0019867">
    <property type="term" value="C:outer membrane"/>
    <property type="evidence" value="ECO:0007669"/>
    <property type="project" value="InterPro"/>
</dbReference>
<organism evidence="4 5">
    <name type="scientific">Chania multitudinisentens RB-25</name>
    <dbReference type="NCBI Taxonomy" id="1441930"/>
    <lineage>
        <taxon>Bacteria</taxon>
        <taxon>Pseudomonadati</taxon>
        <taxon>Pseudomonadota</taxon>
        <taxon>Gammaproteobacteria</taxon>
        <taxon>Enterobacterales</taxon>
        <taxon>Yersiniaceae</taxon>
        <taxon>Chania</taxon>
    </lineage>
</organism>
<sequence>MRKSIKFILFFIVLLTTGCVGNIDRTKEGTISKYSEKQLVESLVVGKSTKRDVLLYLGRPSIPEDYNGSNSWYYFSEKTDRRLYGVVFLNLDEKISLSLDFDDNKILKKISYKKQ</sequence>
<reference evidence="4 5" key="1">
    <citation type="submission" date="2014-01" db="EMBL/GenBank/DDBJ databases">
        <title>Isolation of Serratia multitudinisentens RB-25 from Ex-Landfill site.</title>
        <authorList>
            <person name="Robson E.H.J."/>
        </authorList>
    </citation>
    <scope>NUCLEOTIDE SEQUENCE [LARGE SCALE GENOMIC DNA]</scope>
    <source>
        <strain evidence="4 5">RB-25</strain>
    </source>
</reference>
<evidence type="ECO:0000256" key="1">
    <source>
        <dbReference type="ARBA" id="ARBA00022729"/>
    </source>
</evidence>
<dbReference type="STRING" id="1441930.Z042_09300"/>
<evidence type="ECO:0000313" key="5">
    <source>
        <dbReference type="Proteomes" id="UP000019030"/>
    </source>
</evidence>
<evidence type="ECO:0000256" key="2">
    <source>
        <dbReference type="ARBA" id="ARBA00023136"/>
    </source>
</evidence>
<reference evidence="4 5" key="2">
    <citation type="submission" date="2015-03" db="EMBL/GenBank/DDBJ databases">
        <authorList>
            <person name="Chan K.-G."/>
        </authorList>
    </citation>
    <scope>NUCLEOTIDE SEQUENCE [LARGE SCALE GENOMIC DNA]</scope>
    <source>
        <strain evidence="4 5">RB-25</strain>
    </source>
</reference>
<keyword evidence="5" id="KW-1185">Reference proteome</keyword>
<dbReference type="InterPro" id="IPR007450">
    <property type="entry name" value="BamE_dom"/>
</dbReference>
<accession>W0L7S0</accession>
<dbReference type="KEGG" id="sfo:Z042_09300"/>
<name>W0L7S0_9GAMM</name>
<dbReference type="Proteomes" id="UP000019030">
    <property type="component" value="Chromosome"/>
</dbReference>
<dbReference type="OrthoDB" id="6555574at2"/>
<dbReference type="PROSITE" id="PS51257">
    <property type="entry name" value="PROKAR_LIPOPROTEIN"/>
    <property type="match status" value="1"/>
</dbReference>
<dbReference type="HOGENOM" id="CLU_2107335_0_0_6"/>
<proteinExistence type="predicted"/>
<dbReference type="AlphaFoldDB" id="W0L7S0"/>
<dbReference type="InterPro" id="IPR037873">
    <property type="entry name" value="BamE-like"/>
</dbReference>
<dbReference type="RefSeq" id="WP_024911065.1">
    <property type="nucleotide sequence ID" value="NZ_CP007044.2"/>
</dbReference>
<gene>
    <name evidence="4" type="ORF">Z042_09300</name>
</gene>
<protein>
    <recommendedName>
        <fullName evidence="3">Outer membrane protein assembly factor BamE domain-containing protein</fullName>
    </recommendedName>
</protein>
<dbReference type="Gene3D" id="3.30.1450.10">
    <property type="match status" value="1"/>
</dbReference>
<dbReference type="EMBL" id="CP007044">
    <property type="protein sequence ID" value="AHG19796.2"/>
    <property type="molecule type" value="Genomic_DNA"/>
</dbReference>
<evidence type="ECO:0000259" key="3">
    <source>
        <dbReference type="Pfam" id="PF04355"/>
    </source>
</evidence>
<dbReference type="eggNOG" id="COG2913">
    <property type="taxonomic scope" value="Bacteria"/>
</dbReference>
<feature type="domain" description="Outer membrane protein assembly factor BamE" evidence="3">
    <location>
        <begin position="34"/>
        <end position="110"/>
    </location>
</feature>
<keyword evidence="1" id="KW-0732">Signal</keyword>